<dbReference type="AlphaFoldDB" id="A0A931E3U6"/>
<keyword evidence="3" id="KW-1185">Reference proteome</keyword>
<protein>
    <submittedName>
        <fullName evidence="2">Uncharacterized protein</fullName>
    </submittedName>
</protein>
<name>A0A931E3U6_9CORY</name>
<dbReference type="EMBL" id="JADOUE010000001">
    <property type="protein sequence ID" value="MBG6123130.1"/>
    <property type="molecule type" value="Genomic_DNA"/>
</dbReference>
<feature type="region of interest" description="Disordered" evidence="1">
    <location>
        <begin position="22"/>
        <end position="74"/>
    </location>
</feature>
<dbReference type="Proteomes" id="UP000658613">
    <property type="component" value="Unassembled WGS sequence"/>
</dbReference>
<evidence type="ECO:0000313" key="2">
    <source>
        <dbReference type="EMBL" id="MBG6123130.1"/>
    </source>
</evidence>
<accession>A0A931E3U6</accession>
<dbReference type="RefSeq" id="WP_196825407.1">
    <property type="nucleotide sequence ID" value="NZ_CP046980.1"/>
</dbReference>
<evidence type="ECO:0000256" key="1">
    <source>
        <dbReference type="SAM" id="MobiDB-lite"/>
    </source>
</evidence>
<sequence>MGVKRGKSAMAVALVVGLLAGCSGEPQGEKPDENVASNHPVVTESPLDEAPDSVASSVAPEAGEPIPDGTYRSDDGKVELIVEGQMCSLNEKVCRVDPDRSVLMRVENAKGDGDKDVMPYTLEGDTVKISNIGGDSAQRVLTRS</sequence>
<dbReference type="PROSITE" id="PS51257">
    <property type="entry name" value="PROKAR_LIPOPROTEIN"/>
    <property type="match status" value="1"/>
</dbReference>
<gene>
    <name evidence="2" type="ORF">IW254_002099</name>
</gene>
<organism evidence="2 3">
    <name type="scientific">Corynebacterium aquatimens</name>
    <dbReference type="NCBI Taxonomy" id="1190508"/>
    <lineage>
        <taxon>Bacteria</taxon>
        <taxon>Bacillati</taxon>
        <taxon>Actinomycetota</taxon>
        <taxon>Actinomycetes</taxon>
        <taxon>Mycobacteriales</taxon>
        <taxon>Corynebacteriaceae</taxon>
        <taxon>Corynebacterium</taxon>
    </lineage>
</organism>
<reference evidence="2" key="1">
    <citation type="submission" date="2020-11" db="EMBL/GenBank/DDBJ databases">
        <title>Sequencing the genomes of 1000 actinobacteria strains.</title>
        <authorList>
            <person name="Klenk H.-P."/>
        </authorList>
    </citation>
    <scope>NUCLEOTIDE SEQUENCE</scope>
    <source>
        <strain evidence="2">DSM 45632</strain>
    </source>
</reference>
<comment type="caution">
    <text evidence="2">The sequence shown here is derived from an EMBL/GenBank/DDBJ whole genome shotgun (WGS) entry which is preliminary data.</text>
</comment>
<evidence type="ECO:0000313" key="3">
    <source>
        <dbReference type="Proteomes" id="UP000658613"/>
    </source>
</evidence>
<proteinExistence type="predicted"/>